<evidence type="ECO:0000256" key="1">
    <source>
        <dbReference type="SAM" id="MobiDB-lite"/>
    </source>
</evidence>
<evidence type="ECO:0008006" key="4">
    <source>
        <dbReference type="Google" id="ProtNLM"/>
    </source>
</evidence>
<dbReference type="EMBL" id="SWFM01000001">
    <property type="protein sequence ID" value="TKD72187.1"/>
    <property type="molecule type" value="Genomic_DNA"/>
</dbReference>
<accession>A0A4U1MMK1</accession>
<comment type="caution">
    <text evidence="2">The sequence shown here is derived from an EMBL/GenBank/DDBJ whole genome shotgun (WGS) entry which is preliminary data.</text>
</comment>
<reference evidence="2 3" key="1">
    <citation type="submission" date="2019-04" db="EMBL/GenBank/DDBJ databases">
        <title>Genome sequence of Bacillus hwajinpoensis strain Y2.</title>
        <authorList>
            <person name="Fair J.L."/>
            <person name="Maclea K.S."/>
        </authorList>
    </citation>
    <scope>NUCLEOTIDE SEQUENCE [LARGE SCALE GENOMIC DNA]</scope>
    <source>
        <strain evidence="2 3">Y2</strain>
    </source>
</reference>
<protein>
    <recommendedName>
        <fullName evidence="4">Lipoprotein</fullName>
    </recommendedName>
</protein>
<feature type="region of interest" description="Disordered" evidence="1">
    <location>
        <begin position="25"/>
        <end position="57"/>
    </location>
</feature>
<dbReference type="AlphaFoldDB" id="A0A4U1MMK1"/>
<feature type="compositionally biased region" description="Polar residues" evidence="1">
    <location>
        <begin position="25"/>
        <end position="44"/>
    </location>
</feature>
<gene>
    <name evidence="2" type="ORF">FBF83_05165</name>
</gene>
<dbReference type="Proteomes" id="UP000310541">
    <property type="component" value="Unassembled WGS sequence"/>
</dbReference>
<proteinExistence type="predicted"/>
<sequence>MSKFSKVIVAGVVFGGLLAGCGSNEQVSGNDESVQEPSSANQKDVSNKKEEVKKDENGRTVLEEAGQTIEDENGKLELLKIKKVNETIDLSPVKMTIKDIKIFKRSDIPQQLADELNSMYDQSIDPKEGFVYLQVGGDVENTEDKNVSWNGLNTIVTDKGQQIDGVFDDFISDNNELPSNIMGKVNGIMYGGYVLKDADINNVKLIFAPVYDYESYEEITPEQQVEYKFE</sequence>
<dbReference type="PROSITE" id="PS51257">
    <property type="entry name" value="PROKAR_LIPOPROTEIN"/>
    <property type="match status" value="1"/>
</dbReference>
<dbReference type="RefSeq" id="WP_136946037.1">
    <property type="nucleotide sequence ID" value="NZ_SWFM01000001.1"/>
</dbReference>
<evidence type="ECO:0000313" key="2">
    <source>
        <dbReference type="EMBL" id="TKD72187.1"/>
    </source>
</evidence>
<evidence type="ECO:0000313" key="3">
    <source>
        <dbReference type="Proteomes" id="UP000310541"/>
    </source>
</evidence>
<organism evidence="2 3">
    <name type="scientific">Guptibacillus hwajinpoensis</name>
    <dbReference type="NCBI Taxonomy" id="208199"/>
    <lineage>
        <taxon>Bacteria</taxon>
        <taxon>Bacillati</taxon>
        <taxon>Bacillota</taxon>
        <taxon>Bacilli</taxon>
        <taxon>Bacillales</taxon>
        <taxon>Guptibacillaceae</taxon>
        <taxon>Guptibacillus</taxon>
    </lineage>
</organism>
<dbReference type="OrthoDB" id="2869578at2"/>
<name>A0A4U1MMK1_9BACL</name>
<feature type="compositionally biased region" description="Basic and acidic residues" evidence="1">
    <location>
        <begin position="45"/>
        <end position="57"/>
    </location>
</feature>